<dbReference type="Proteomes" id="UP000278632">
    <property type="component" value="Unassembled WGS sequence"/>
</dbReference>
<feature type="domain" description="DUF2229" evidence="6">
    <location>
        <begin position="638"/>
        <end position="854"/>
    </location>
</feature>
<dbReference type="InterPro" id="IPR051805">
    <property type="entry name" value="Dehydratase_Activator_Redct"/>
</dbReference>
<evidence type="ECO:0000313" key="7">
    <source>
        <dbReference type="EMBL" id="RNL43065.1"/>
    </source>
</evidence>
<comment type="cofactor">
    <cofactor evidence="1">
        <name>[4Fe-4S] cluster</name>
        <dbReference type="ChEBI" id="CHEBI:49883"/>
    </cofactor>
</comment>
<evidence type="ECO:0000259" key="5">
    <source>
        <dbReference type="Pfam" id="PF01869"/>
    </source>
</evidence>
<dbReference type="PANTHER" id="PTHR32329">
    <property type="entry name" value="BIFUNCTIONAL PROTEIN [INCLUDES 2-HYDROXYACYL-COA DEHYDRATASE (N-TER) AND ITS ACTIVATOR DOMAIN (C_TERM)-RELATED"/>
    <property type="match status" value="1"/>
</dbReference>
<evidence type="ECO:0000256" key="3">
    <source>
        <dbReference type="ARBA" id="ARBA00023004"/>
    </source>
</evidence>
<dbReference type="Gene3D" id="3.40.50.11900">
    <property type="match status" value="1"/>
</dbReference>
<dbReference type="GO" id="GO:0046872">
    <property type="term" value="F:metal ion binding"/>
    <property type="evidence" value="ECO:0007669"/>
    <property type="project" value="UniProtKB-KW"/>
</dbReference>
<dbReference type="CDD" id="cd24035">
    <property type="entry name" value="ASKHA_NBD_O66634-like_rpt2"/>
    <property type="match status" value="1"/>
</dbReference>
<feature type="domain" description="ATPase BadF/BadG/BcrA/BcrD type" evidence="5">
    <location>
        <begin position="4"/>
        <end position="233"/>
    </location>
</feature>
<reference evidence="8" key="1">
    <citation type="submission" date="2018-05" db="EMBL/GenBank/DDBJ databases">
        <title>Genome Sequencing of selected type strains of the family Eggerthellaceae.</title>
        <authorList>
            <person name="Danylec N."/>
            <person name="Stoll D.A."/>
            <person name="Doetsch A."/>
            <person name="Huch M."/>
        </authorList>
    </citation>
    <scope>NUCLEOTIDE SEQUENCE [LARGE SCALE GENOMIC DNA]</scope>
    <source>
        <strain evidence="8">DSM 16106</strain>
    </source>
</reference>
<comment type="caution">
    <text evidence="7">The sequence shown here is derived from an EMBL/GenBank/DDBJ whole genome shotgun (WGS) entry which is preliminary data.</text>
</comment>
<protein>
    <recommendedName>
        <fullName evidence="9">CoA activase</fullName>
    </recommendedName>
</protein>
<name>A0A3N0B7I4_9ACTN</name>
<feature type="domain" description="ATPase BadF/BadG/BcrA/BcrD type" evidence="5">
    <location>
        <begin position="329"/>
        <end position="580"/>
    </location>
</feature>
<dbReference type="RefSeq" id="WP_123192365.1">
    <property type="nucleotide sequence ID" value="NZ_QICD01000014.1"/>
</dbReference>
<evidence type="ECO:0008006" key="9">
    <source>
        <dbReference type="Google" id="ProtNLM"/>
    </source>
</evidence>
<accession>A0A3N0B7I4</accession>
<sequence>MYTVGIDIGASSVKLVALTDAEELAWRESRLHRGAALACLRDMLAVLASKLPEGECAGWAAAGSGAAALRGIDPACLMLEEVPAVCQGAQLLAPEARSVIEIGGQSALFVTGVGSGRVPQFAMNESCAAGTGSFFEDQMERLGLALEEYSDLVEGAVSVPRISGRCAVFAKTDIIHHQQEGASVQDILLGLCFAMVKSYKATIVRGLPVARPVALSGGVLANRGVVRAVREVFELGEGELLHAPDHLFFQAAGAAREARAQGGRTLSGKDGCRPLAIGDLAVRLAEHTVVDDLPRLRALPSVPVEARPGFRLRPRSWSALTGEPVDCALGIDVGSTSTNLVLLDARGALLDAQYLRTRGDARRAVREGLDSLAKRLGSAVRVTAVGVTGSGRSMIGKMVGADAVRDEITAQARAAVAADARVDTVFEIGGQDSKYVSLKDGRVADFQMNKICAAGTGSFVEEQAARLGIELAGYGPLALSSKAPIDLGERCTVFVETAINAALAKGASTADVAAGLCLSVVRNYLHRVVGTKPVGAHVVLQGGVAYNPGIVAAFKAHLGDALSVSPWFAVSGAVGAALLAQEAGAEATAFRGFDLTRASQASRAVDRASVEENRRFFRKVDELFLEGYDARIDPSKQTVGIPRCLMLHKLFPLANAFFKQLGYNVLLSDATDEETVRLSQQTAQGETCYPVKLVHGHLEQLARRGVDYVFMPAVRTIRHVSSKVAHNYACPYMQSAPMLAAKELDFEGRGIRLLNPVLDMDFGQQAVAEALLGVGAQLGKEPRETVRAMLAGGFAVQEFTRKTEELGEQLLGSLGPDERVLVLITRNYGIVDPALNMGIPGALLDRGRKVITVSHLHAHDVDVSQDHPGLYWPFGQHIVSGAKLVRRDPRLFAVYLTNHGCGPDTMVSHLFREEMGDKPYLHIETDEHSSQVGVVTRIEAFLNAIDHYEPRDERALPLAGRPYEAPHATLDAQRVVALPSFGAWGPLVGGWLEGRGLRVELLEPDDAAVAAGRARSASKEYLSFTALLGMSLRAAAKASAERAGASGLQLLLPSTEGAEADGQYDRVIRAVLDEEGAADAKLVAPILDQLPWSMPDPEGFFLHLLAGDVAYAADQDDRQEVLDGFLRDGVTFERVCAAARRAGTAAEGGSRRARKTLALVGEWPLVYADQLTGGRWEGLERAGYRLVRMPLSEYLWFLWRDARQPDGLLAAFAAQMAEVHRSLGCASPFCASLDDLRIAAGEALGGYRGANGRYRAAKARLAAREADGVIAVSSMYENTGIVLKLLDDADDLAAPVLHVSFDGALDQGIDERLRSFLYYV</sequence>
<dbReference type="CDD" id="cd24034">
    <property type="entry name" value="ASKHA_NBD_O66634-like_rpt1"/>
    <property type="match status" value="1"/>
</dbReference>
<keyword evidence="2" id="KW-0479">Metal-binding</keyword>
<dbReference type="InterPro" id="IPR043129">
    <property type="entry name" value="ATPase_NBD"/>
</dbReference>
<evidence type="ECO:0000256" key="2">
    <source>
        <dbReference type="ARBA" id="ARBA00022723"/>
    </source>
</evidence>
<evidence type="ECO:0000313" key="8">
    <source>
        <dbReference type="Proteomes" id="UP000278632"/>
    </source>
</evidence>
<dbReference type="Pfam" id="PF09989">
    <property type="entry name" value="DUF2229"/>
    <property type="match status" value="1"/>
</dbReference>
<gene>
    <name evidence="7" type="ORF">DMP08_07775</name>
</gene>
<evidence type="ECO:0000256" key="1">
    <source>
        <dbReference type="ARBA" id="ARBA00001966"/>
    </source>
</evidence>
<organism evidence="7 8">
    <name type="scientific">Paraeggerthella hongkongensis</name>
    <dbReference type="NCBI Taxonomy" id="230658"/>
    <lineage>
        <taxon>Bacteria</taxon>
        <taxon>Bacillati</taxon>
        <taxon>Actinomycetota</taxon>
        <taxon>Coriobacteriia</taxon>
        <taxon>Eggerthellales</taxon>
        <taxon>Eggerthellaceae</taxon>
        <taxon>Paraeggerthella</taxon>
    </lineage>
</organism>
<dbReference type="InterPro" id="IPR008275">
    <property type="entry name" value="CoA_E_activase_dom"/>
</dbReference>
<dbReference type="OrthoDB" id="9177882at2"/>
<dbReference type="EMBL" id="QICD01000014">
    <property type="protein sequence ID" value="RNL43065.1"/>
    <property type="molecule type" value="Genomic_DNA"/>
</dbReference>
<proteinExistence type="predicted"/>
<dbReference type="GO" id="GO:0051536">
    <property type="term" value="F:iron-sulfur cluster binding"/>
    <property type="evidence" value="ECO:0007669"/>
    <property type="project" value="UniProtKB-KW"/>
</dbReference>
<evidence type="ECO:0000259" key="6">
    <source>
        <dbReference type="Pfam" id="PF09989"/>
    </source>
</evidence>
<keyword evidence="3" id="KW-0408">Iron</keyword>
<evidence type="ECO:0000256" key="4">
    <source>
        <dbReference type="ARBA" id="ARBA00023014"/>
    </source>
</evidence>
<dbReference type="InterPro" id="IPR002731">
    <property type="entry name" value="ATPase_BadF"/>
</dbReference>
<dbReference type="Pfam" id="PF01869">
    <property type="entry name" value="BcrAD_BadFG"/>
    <property type="match status" value="2"/>
</dbReference>
<dbReference type="InterPro" id="IPR018709">
    <property type="entry name" value="CoA_activase_DUF2229"/>
</dbReference>
<dbReference type="NCBIfam" id="TIGR00241">
    <property type="entry name" value="CoA_E_activ"/>
    <property type="match status" value="1"/>
</dbReference>
<keyword evidence="4" id="KW-0411">Iron-sulfur</keyword>
<dbReference type="Gene3D" id="3.30.420.40">
    <property type="match status" value="4"/>
</dbReference>
<dbReference type="SUPFAM" id="SSF53067">
    <property type="entry name" value="Actin-like ATPase domain"/>
    <property type="match status" value="2"/>
</dbReference>
<dbReference type="PANTHER" id="PTHR32329:SF7">
    <property type="entry name" value="ACTIVATOR OF 2-HYDROXYACYL-COA-HYDRATASE"/>
    <property type="match status" value="1"/>
</dbReference>
<keyword evidence="8" id="KW-1185">Reference proteome</keyword>